<dbReference type="KEGG" id="ptrh:RsTaC01_0143"/>
<protein>
    <submittedName>
        <fullName evidence="1">Uncharacterized protein</fullName>
    </submittedName>
</protein>
<sequence>MINAEDYINFLRKVKVLYKGISSSEIHESGEVVYRGERTLHSLYQSITEKKFRDLLEISVIDLNNVAKYLDSEKPTVIQNSVLSTSTELSSTNEFSCGGGLVWTNYVDKRY</sequence>
<name>A0AA48KZ10_9FIRM</name>
<dbReference type="AlphaFoldDB" id="A0AA48KZ10"/>
<proteinExistence type="predicted"/>
<evidence type="ECO:0000313" key="1">
    <source>
        <dbReference type="EMBL" id="BED92427.1"/>
    </source>
</evidence>
<accession>A0AA48KZ10</accession>
<dbReference type="Proteomes" id="UP001335720">
    <property type="component" value="Chromosome"/>
</dbReference>
<dbReference type="EMBL" id="AP027925">
    <property type="protein sequence ID" value="BED92427.1"/>
    <property type="molecule type" value="Genomic_DNA"/>
</dbReference>
<reference evidence="1" key="1">
    <citation type="journal article" date="2023" name="ISME J.">
        <title>Emergence of putative energy parasites within Clostridia revealed by genome analysis of a novel endosymbiotic clade.</title>
        <authorList>
            <person name="Takahashi K."/>
            <person name="Kuwahara H."/>
            <person name="Horikawa Y."/>
            <person name="Izawa K."/>
            <person name="Kato D."/>
            <person name="Inagaki T."/>
            <person name="Yuki M."/>
            <person name="Ohkuma M."/>
            <person name="Hongoh Y."/>
        </authorList>
    </citation>
    <scope>NUCLEOTIDE SEQUENCE</scope>
    <source>
        <strain evidence="1">RsTa-C01</strain>
    </source>
</reference>
<gene>
    <name evidence="1" type="ORF">RsTaC01_0143</name>
</gene>
<organism evidence="1">
    <name type="scientific">Candidatus Paraimprobicoccus trichonymphae</name>
    <dbReference type="NCBI Taxonomy" id="3033793"/>
    <lineage>
        <taxon>Bacteria</taxon>
        <taxon>Bacillati</taxon>
        <taxon>Bacillota</taxon>
        <taxon>Clostridia</taxon>
        <taxon>Candidatus Paraimprobicoccus</taxon>
    </lineage>
</organism>